<comment type="similarity">
    <text evidence="10">Belongs to the protein kinase superfamily.</text>
</comment>
<dbReference type="PROSITE" id="PS50011">
    <property type="entry name" value="PROTEIN_KINASE_DOM"/>
    <property type="match status" value="1"/>
</dbReference>
<dbReference type="SUPFAM" id="SSF56112">
    <property type="entry name" value="Protein kinase-like (PK-like)"/>
    <property type="match status" value="1"/>
</dbReference>
<reference evidence="12 13" key="1">
    <citation type="submission" date="2017-09" db="EMBL/GenBank/DDBJ databases">
        <authorList>
            <consortium name="International Durum Wheat Genome Sequencing Consortium (IDWGSC)"/>
            <person name="Milanesi L."/>
        </authorList>
    </citation>
    <scope>NUCLEOTIDE SEQUENCE [LARGE SCALE GENOMIC DNA]</scope>
    <source>
        <strain evidence="13">cv. Svevo</strain>
    </source>
</reference>
<dbReference type="FunFam" id="1.10.510.10:FF:001023">
    <property type="entry name" value="Os07g0541700 protein"/>
    <property type="match status" value="1"/>
</dbReference>
<dbReference type="PANTHER" id="PTHR45707:SF50">
    <property type="entry name" value="VESICLE-ASSOCIATED PROTEIN 1-1"/>
    <property type="match status" value="1"/>
</dbReference>
<dbReference type="PIRSF" id="PIRSF000654">
    <property type="entry name" value="Integrin-linked_kinase"/>
    <property type="match status" value="1"/>
</dbReference>
<keyword evidence="6 9" id="KW-0067">ATP-binding</keyword>
<keyword evidence="2 10" id="KW-0723">Serine/threonine-protein kinase</keyword>
<evidence type="ECO:0000313" key="13">
    <source>
        <dbReference type="Proteomes" id="UP000324705"/>
    </source>
</evidence>
<dbReference type="AlphaFoldDB" id="A0A9R1SA39"/>
<evidence type="ECO:0000256" key="6">
    <source>
        <dbReference type="ARBA" id="ARBA00022840"/>
    </source>
</evidence>
<evidence type="ECO:0000256" key="3">
    <source>
        <dbReference type="ARBA" id="ARBA00022679"/>
    </source>
</evidence>
<evidence type="ECO:0000256" key="7">
    <source>
        <dbReference type="ARBA" id="ARBA00047899"/>
    </source>
</evidence>
<evidence type="ECO:0000313" key="12">
    <source>
        <dbReference type="EMBL" id="VAH85897.1"/>
    </source>
</evidence>
<keyword evidence="4 9" id="KW-0547">Nucleotide-binding</keyword>
<dbReference type="PROSITE" id="PS00108">
    <property type="entry name" value="PROTEIN_KINASE_ST"/>
    <property type="match status" value="1"/>
</dbReference>
<dbReference type="GO" id="GO:0004674">
    <property type="term" value="F:protein serine/threonine kinase activity"/>
    <property type="evidence" value="ECO:0007669"/>
    <property type="project" value="UniProtKB-KW"/>
</dbReference>
<dbReference type="InterPro" id="IPR000719">
    <property type="entry name" value="Prot_kinase_dom"/>
</dbReference>
<comment type="catalytic activity">
    <reaction evidence="8">
        <text>L-seryl-[protein] + ATP = O-phospho-L-seryl-[protein] + ADP + H(+)</text>
        <dbReference type="Rhea" id="RHEA:17989"/>
        <dbReference type="Rhea" id="RHEA-COMP:9863"/>
        <dbReference type="Rhea" id="RHEA-COMP:11604"/>
        <dbReference type="ChEBI" id="CHEBI:15378"/>
        <dbReference type="ChEBI" id="CHEBI:29999"/>
        <dbReference type="ChEBI" id="CHEBI:30616"/>
        <dbReference type="ChEBI" id="CHEBI:83421"/>
        <dbReference type="ChEBI" id="CHEBI:456216"/>
        <dbReference type="EC" id="2.7.11.1"/>
    </reaction>
</comment>
<dbReference type="Gene3D" id="3.30.200.20">
    <property type="entry name" value="Phosphorylase Kinase, domain 1"/>
    <property type="match status" value="1"/>
</dbReference>
<gene>
    <name evidence="12" type="ORF">TRITD_3Bv1G272740</name>
</gene>
<proteinExistence type="inferred from homology"/>
<evidence type="ECO:0000259" key="11">
    <source>
        <dbReference type="PROSITE" id="PS50011"/>
    </source>
</evidence>
<dbReference type="Proteomes" id="UP000324705">
    <property type="component" value="Chromosome 3B"/>
</dbReference>
<dbReference type="Gramene" id="TRITD3Bv1G272740.1">
    <property type="protein sequence ID" value="TRITD3Bv1G272740.1"/>
    <property type="gene ID" value="TRITD3Bv1G272740"/>
</dbReference>
<dbReference type="EMBL" id="LT934116">
    <property type="protein sequence ID" value="VAH85897.1"/>
    <property type="molecule type" value="Genomic_DNA"/>
</dbReference>
<dbReference type="PROSITE" id="PS00107">
    <property type="entry name" value="PROTEIN_KINASE_ATP"/>
    <property type="match status" value="1"/>
</dbReference>
<evidence type="ECO:0000256" key="5">
    <source>
        <dbReference type="ARBA" id="ARBA00022777"/>
    </source>
</evidence>
<dbReference type="OMA" id="YANDIWS"/>
<dbReference type="Gene3D" id="1.10.510.10">
    <property type="entry name" value="Transferase(Phosphotransferase) domain 1"/>
    <property type="match status" value="1"/>
</dbReference>
<dbReference type="EC" id="2.7.11.1" evidence="1"/>
<protein>
    <recommendedName>
        <fullName evidence="1">non-specific serine/threonine protein kinase</fullName>
        <ecNumber evidence="1">2.7.11.1</ecNumber>
    </recommendedName>
</protein>
<evidence type="ECO:0000256" key="8">
    <source>
        <dbReference type="ARBA" id="ARBA00048679"/>
    </source>
</evidence>
<evidence type="ECO:0000256" key="1">
    <source>
        <dbReference type="ARBA" id="ARBA00012513"/>
    </source>
</evidence>
<name>A0A9R1SA39_TRITD</name>
<dbReference type="SMART" id="SM00220">
    <property type="entry name" value="S_TKc"/>
    <property type="match status" value="1"/>
</dbReference>
<dbReference type="Pfam" id="PF00069">
    <property type="entry name" value="Pkinase"/>
    <property type="match status" value="1"/>
</dbReference>
<keyword evidence="5" id="KW-0418">Kinase</keyword>
<organism evidence="12 13">
    <name type="scientific">Triticum turgidum subsp. durum</name>
    <name type="common">Durum wheat</name>
    <name type="synonym">Triticum durum</name>
    <dbReference type="NCBI Taxonomy" id="4567"/>
    <lineage>
        <taxon>Eukaryota</taxon>
        <taxon>Viridiplantae</taxon>
        <taxon>Streptophyta</taxon>
        <taxon>Embryophyta</taxon>
        <taxon>Tracheophyta</taxon>
        <taxon>Spermatophyta</taxon>
        <taxon>Magnoliopsida</taxon>
        <taxon>Liliopsida</taxon>
        <taxon>Poales</taxon>
        <taxon>Poaceae</taxon>
        <taxon>BOP clade</taxon>
        <taxon>Pooideae</taxon>
        <taxon>Triticodae</taxon>
        <taxon>Triticeae</taxon>
        <taxon>Triticinae</taxon>
        <taxon>Triticum</taxon>
    </lineage>
</organism>
<dbReference type="GO" id="GO:0005524">
    <property type="term" value="F:ATP binding"/>
    <property type="evidence" value="ECO:0007669"/>
    <property type="project" value="UniProtKB-UniRule"/>
</dbReference>
<keyword evidence="13" id="KW-1185">Reference proteome</keyword>
<sequence>MDVGITEHGVLELERIFEGTIKPTDLKLSALQSITGNFSQERIVGTGGFGTLYKGVLRNGEVAVKRIKSNHTIDENVFRREVNSLLHVSHKNIVRFLGFCSHTEHKVFENEGSRDYIYAEDRERILCFEYINNGSLEKYITDELRGLQWDTRFLIIKGICDGLQYLHMEKQIIHRDLKPANILIDYNMVAKITDFGLSRMEENAQTKSTTRVSSPGYTAPEYIDKGKMSVKYDVYSLGIIIIELVTGHRSIPDSNNVSVFYIVGGLLLQI</sequence>
<feature type="domain" description="Protein kinase" evidence="11">
    <location>
        <begin position="38"/>
        <end position="270"/>
    </location>
</feature>
<evidence type="ECO:0000256" key="10">
    <source>
        <dbReference type="RuleBase" id="RU000304"/>
    </source>
</evidence>
<evidence type="ECO:0000256" key="2">
    <source>
        <dbReference type="ARBA" id="ARBA00022527"/>
    </source>
</evidence>
<accession>A0A9R1SA39</accession>
<keyword evidence="3" id="KW-0808">Transferase</keyword>
<dbReference type="InterPro" id="IPR008271">
    <property type="entry name" value="Ser/Thr_kinase_AS"/>
</dbReference>
<evidence type="ECO:0000256" key="9">
    <source>
        <dbReference type="PROSITE-ProRule" id="PRU10141"/>
    </source>
</evidence>
<dbReference type="InterPro" id="IPR017441">
    <property type="entry name" value="Protein_kinase_ATP_BS"/>
</dbReference>
<dbReference type="InterPro" id="IPR011009">
    <property type="entry name" value="Kinase-like_dom_sf"/>
</dbReference>
<dbReference type="PANTHER" id="PTHR45707">
    <property type="entry name" value="C2 CALCIUM/LIPID-BINDING PLANT PHOSPHORIBOSYLTRANSFERASE FAMILY PROTEIN"/>
    <property type="match status" value="1"/>
</dbReference>
<feature type="binding site" evidence="9">
    <location>
        <position position="65"/>
    </location>
    <ligand>
        <name>ATP</name>
        <dbReference type="ChEBI" id="CHEBI:30616"/>
    </ligand>
</feature>
<evidence type="ECO:0000256" key="4">
    <source>
        <dbReference type="ARBA" id="ARBA00022741"/>
    </source>
</evidence>
<comment type="catalytic activity">
    <reaction evidence="7">
        <text>L-threonyl-[protein] + ATP = O-phospho-L-threonyl-[protein] + ADP + H(+)</text>
        <dbReference type="Rhea" id="RHEA:46608"/>
        <dbReference type="Rhea" id="RHEA-COMP:11060"/>
        <dbReference type="Rhea" id="RHEA-COMP:11605"/>
        <dbReference type="ChEBI" id="CHEBI:15378"/>
        <dbReference type="ChEBI" id="CHEBI:30013"/>
        <dbReference type="ChEBI" id="CHEBI:30616"/>
        <dbReference type="ChEBI" id="CHEBI:61977"/>
        <dbReference type="ChEBI" id="CHEBI:456216"/>
        <dbReference type="EC" id="2.7.11.1"/>
    </reaction>
</comment>